<name>A0ABP7SA04_9PSEU</name>
<dbReference type="Gene3D" id="3.20.20.70">
    <property type="entry name" value="Aldolase class I"/>
    <property type="match status" value="1"/>
</dbReference>
<evidence type="ECO:0000256" key="3">
    <source>
        <dbReference type="ARBA" id="ARBA00023004"/>
    </source>
</evidence>
<protein>
    <submittedName>
        <fullName evidence="6">GRRM system radical SAM/SPASM domain protein</fullName>
    </submittedName>
</protein>
<proteinExistence type="predicted"/>
<dbReference type="PROSITE" id="PS51918">
    <property type="entry name" value="RADICAL_SAM"/>
    <property type="match status" value="1"/>
</dbReference>
<comment type="caution">
    <text evidence="6">The sequence shown here is derived from an EMBL/GenBank/DDBJ whole genome shotgun (WGS) entry which is preliminary data.</text>
</comment>
<dbReference type="CDD" id="cd01335">
    <property type="entry name" value="Radical_SAM"/>
    <property type="match status" value="1"/>
</dbReference>
<dbReference type="NCBIfam" id="NF041718">
    <property type="entry name" value="rSAM_phane_AMC"/>
    <property type="match status" value="1"/>
</dbReference>
<keyword evidence="2" id="KW-0479">Metal-binding</keyword>
<evidence type="ECO:0000259" key="5">
    <source>
        <dbReference type="PROSITE" id="PS51918"/>
    </source>
</evidence>
<gene>
    <name evidence="6" type="primary">grrM</name>
    <name evidence="6" type="ORF">GCM10022247_33400</name>
</gene>
<dbReference type="InterPro" id="IPR023867">
    <property type="entry name" value="Sulphatase_maturase_rSAM"/>
</dbReference>
<reference evidence="7" key="1">
    <citation type="journal article" date="2019" name="Int. J. Syst. Evol. Microbiol.">
        <title>The Global Catalogue of Microorganisms (GCM) 10K type strain sequencing project: providing services to taxonomists for standard genome sequencing and annotation.</title>
        <authorList>
            <consortium name="The Broad Institute Genomics Platform"/>
            <consortium name="The Broad Institute Genome Sequencing Center for Infectious Disease"/>
            <person name="Wu L."/>
            <person name="Ma J."/>
        </authorList>
    </citation>
    <scope>NUCLEOTIDE SEQUENCE [LARGE SCALE GENOMIC DNA]</scope>
    <source>
        <strain evidence="7">JCM 17342</strain>
    </source>
</reference>
<dbReference type="PANTHER" id="PTHR43273:SF8">
    <property type="entry name" value="RADICAL SAM DOMAIN PROTEIN"/>
    <property type="match status" value="1"/>
</dbReference>
<dbReference type="EMBL" id="BAABAL010000009">
    <property type="protein sequence ID" value="GAA4008512.1"/>
    <property type="molecule type" value="Genomic_DNA"/>
</dbReference>
<evidence type="ECO:0000256" key="1">
    <source>
        <dbReference type="ARBA" id="ARBA00022691"/>
    </source>
</evidence>
<dbReference type="SFLD" id="SFLDG01067">
    <property type="entry name" value="SPASM/twitch_domain_containing"/>
    <property type="match status" value="1"/>
</dbReference>
<dbReference type="SFLD" id="SFLDG01072">
    <property type="entry name" value="dehydrogenase_like"/>
    <property type="match status" value="1"/>
</dbReference>
<dbReference type="SFLD" id="SFLDG01386">
    <property type="entry name" value="main_SPASM_domain-containing"/>
    <property type="match status" value="1"/>
</dbReference>
<dbReference type="SFLD" id="SFLDS00029">
    <property type="entry name" value="Radical_SAM"/>
    <property type="match status" value="1"/>
</dbReference>
<dbReference type="PANTHER" id="PTHR43273">
    <property type="entry name" value="ANAEROBIC SULFATASE-MATURATING ENZYME HOMOLOG ASLB-RELATED"/>
    <property type="match status" value="1"/>
</dbReference>
<keyword evidence="1" id="KW-0949">S-adenosyl-L-methionine</keyword>
<dbReference type="InterPro" id="IPR007197">
    <property type="entry name" value="rSAM"/>
</dbReference>
<sequence>MSVRARREVFTELVPASIDYSRFVQPSVVVMQPTTLCNLDCAYCYLPARHRALNMLPAVARAVASSVAHWTARRRVEICWHGGEPLTLGRDYLSSLMDAFDGLDVVHSIQTNSTLITPEWSRFLLDRRVRVGVSIDGPRRSNGDRVDRAGRHAYERIHRGIRQLVGDGHEVSAIAVVSDPTPRRARSLYSFVSELGCTWLGVNIEEREGANTRRNSFISDEVVGFWAELFGEWSRQPRVRLREAQRALAYAQGVLNGQKFATSTMDPLPSVAWNGEVTLFSPELVGYSSARLGEFSCGSVLRTSLDELIRRGSRAPWVAEFLRGARRCRVSCDYFDFCGGGTAANRYFETGRMDSTETDYCRNSKKALMEGVLAHVSTIAR</sequence>
<dbReference type="InterPro" id="IPR013785">
    <property type="entry name" value="Aldolase_TIM"/>
</dbReference>
<dbReference type="InterPro" id="IPR058240">
    <property type="entry name" value="rSAM_sf"/>
</dbReference>
<dbReference type="SUPFAM" id="SSF102114">
    <property type="entry name" value="Radical SAM enzymes"/>
    <property type="match status" value="1"/>
</dbReference>
<evidence type="ECO:0000313" key="7">
    <source>
        <dbReference type="Proteomes" id="UP001501747"/>
    </source>
</evidence>
<keyword evidence="3" id="KW-0408">Iron</keyword>
<dbReference type="Proteomes" id="UP001501747">
    <property type="component" value="Unassembled WGS sequence"/>
</dbReference>
<feature type="domain" description="Radical SAM core" evidence="5">
    <location>
        <begin position="23"/>
        <end position="246"/>
    </location>
</feature>
<dbReference type="Pfam" id="PF04055">
    <property type="entry name" value="Radical_SAM"/>
    <property type="match status" value="1"/>
</dbReference>
<organism evidence="6 7">
    <name type="scientific">Allokutzneria multivorans</name>
    <dbReference type="NCBI Taxonomy" id="1142134"/>
    <lineage>
        <taxon>Bacteria</taxon>
        <taxon>Bacillati</taxon>
        <taxon>Actinomycetota</taxon>
        <taxon>Actinomycetes</taxon>
        <taxon>Pseudonocardiales</taxon>
        <taxon>Pseudonocardiaceae</taxon>
        <taxon>Allokutzneria</taxon>
    </lineage>
</organism>
<accession>A0ABP7SA04</accession>
<evidence type="ECO:0000256" key="2">
    <source>
        <dbReference type="ARBA" id="ARBA00022723"/>
    </source>
</evidence>
<evidence type="ECO:0000256" key="4">
    <source>
        <dbReference type="ARBA" id="ARBA00023014"/>
    </source>
</evidence>
<evidence type="ECO:0000313" key="6">
    <source>
        <dbReference type="EMBL" id="GAA4008512.1"/>
    </source>
</evidence>
<keyword evidence="4" id="KW-0411">Iron-sulfur</keyword>
<keyword evidence="7" id="KW-1185">Reference proteome</keyword>